<dbReference type="GO" id="GO:0000287">
    <property type="term" value="F:magnesium ion binding"/>
    <property type="evidence" value="ECO:0007669"/>
    <property type="project" value="InterPro"/>
</dbReference>
<keyword evidence="8" id="KW-0963">Cytoplasm</keyword>
<dbReference type="Gene3D" id="3.40.190.10">
    <property type="entry name" value="Periplasmic binding protein-like II"/>
    <property type="match status" value="2"/>
</dbReference>
<evidence type="ECO:0000256" key="7">
    <source>
        <dbReference type="ARBA" id="ARBA00020998"/>
    </source>
</evidence>
<evidence type="ECO:0000256" key="12">
    <source>
        <dbReference type="ARBA" id="ARBA00022723"/>
    </source>
</evidence>
<organism evidence="20 21">
    <name type="scientific">Sphaeroforma arctica JP610</name>
    <dbReference type="NCBI Taxonomy" id="667725"/>
    <lineage>
        <taxon>Eukaryota</taxon>
        <taxon>Ichthyosporea</taxon>
        <taxon>Ichthyophonida</taxon>
        <taxon>Sphaeroforma</taxon>
    </lineage>
</organism>
<evidence type="ECO:0000313" key="20">
    <source>
        <dbReference type="EMBL" id="KNC84917.1"/>
    </source>
</evidence>
<name>A0A0L0G796_9EUKA</name>
<dbReference type="AlphaFoldDB" id="A0A0L0G796"/>
<dbReference type="SUPFAM" id="SSF53850">
    <property type="entry name" value="Periplasmic binding protein-like II"/>
    <property type="match status" value="1"/>
</dbReference>
<keyword evidence="10 20" id="KW-0328">Glycosyltransferase</keyword>
<dbReference type="PANTHER" id="PTHR21403">
    <property type="entry name" value="ATP PHOSPHORIBOSYLTRANSFERASE ATP-PRTASE"/>
    <property type="match status" value="1"/>
</dbReference>
<evidence type="ECO:0000256" key="16">
    <source>
        <dbReference type="ARBA" id="ARBA00023102"/>
    </source>
</evidence>
<comment type="function">
    <text evidence="17">Catalyzes the condensation of ATP and 5-phosphoribose 1-diphosphate to form N'-(5'-phosphoribosyl)-ATP (PR-ATP). Has a crucial role in the pathway because the rate of histidine biosynthesis seems to be controlled primarily by regulation of HisG enzymatic activity.</text>
</comment>
<dbReference type="GO" id="GO:0005524">
    <property type="term" value="F:ATP binding"/>
    <property type="evidence" value="ECO:0007669"/>
    <property type="project" value="UniProtKB-KW"/>
</dbReference>
<evidence type="ECO:0000256" key="14">
    <source>
        <dbReference type="ARBA" id="ARBA00022840"/>
    </source>
</evidence>
<evidence type="ECO:0000259" key="18">
    <source>
        <dbReference type="Pfam" id="PF01634"/>
    </source>
</evidence>
<protein>
    <recommendedName>
        <fullName evidence="7">ATP phosphoribosyltransferase</fullName>
        <ecNumber evidence="6">2.4.2.17</ecNumber>
    </recommendedName>
</protein>
<evidence type="ECO:0000256" key="11">
    <source>
        <dbReference type="ARBA" id="ARBA00022679"/>
    </source>
</evidence>
<dbReference type="EC" id="2.4.2.17" evidence="6"/>
<keyword evidence="11 20" id="KW-0808">Transferase</keyword>
<dbReference type="InterPro" id="IPR013115">
    <property type="entry name" value="HisG_C"/>
</dbReference>
<dbReference type="InterPro" id="IPR013820">
    <property type="entry name" value="ATP_PRibTrfase_cat"/>
</dbReference>
<evidence type="ECO:0000256" key="5">
    <source>
        <dbReference type="ARBA" id="ARBA00007955"/>
    </source>
</evidence>
<dbReference type="InterPro" id="IPR011322">
    <property type="entry name" value="N-reg_PII-like_a/b"/>
</dbReference>
<comment type="subcellular location">
    <subcellularLocation>
        <location evidence="3">Cytoplasm</location>
    </subcellularLocation>
</comment>
<dbReference type="UniPathway" id="UPA00031">
    <property type="reaction ID" value="UER00006"/>
</dbReference>
<keyword evidence="14" id="KW-0067">ATP-binding</keyword>
<evidence type="ECO:0000256" key="4">
    <source>
        <dbReference type="ARBA" id="ARBA00004667"/>
    </source>
</evidence>
<dbReference type="FunFam" id="3.30.70.120:FF:000002">
    <property type="entry name" value="ATP phosphoribosyltransferase"/>
    <property type="match status" value="1"/>
</dbReference>
<evidence type="ECO:0000256" key="3">
    <source>
        <dbReference type="ARBA" id="ARBA00004496"/>
    </source>
</evidence>
<dbReference type="GO" id="GO:0005737">
    <property type="term" value="C:cytoplasm"/>
    <property type="evidence" value="ECO:0007669"/>
    <property type="project" value="UniProtKB-SubCell"/>
</dbReference>
<dbReference type="PROSITE" id="PS01316">
    <property type="entry name" value="ATP_P_PHORIBOSYLTR"/>
    <property type="match status" value="1"/>
</dbReference>
<dbReference type="GO" id="GO:0003879">
    <property type="term" value="F:ATP phosphoribosyltransferase activity"/>
    <property type="evidence" value="ECO:0007669"/>
    <property type="project" value="UniProtKB-EC"/>
</dbReference>
<dbReference type="NCBIfam" id="TIGR03455">
    <property type="entry name" value="HisG_C-term"/>
    <property type="match status" value="1"/>
</dbReference>
<feature type="domain" description="ATP phosphoribosyltransferase catalytic" evidence="18">
    <location>
        <begin position="31"/>
        <end position="186"/>
    </location>
</feature>
<dbReference type="Proteomes" id="UP000054560">
    <property type="component" value="Unassembled WGS sequence"/>
</dbReference>
<accession>A0A0L0G796</accession>
<dbReference type="InterPro" id="IPR018198">
    <property type="entry name" value="ATP_PRibTrfase_CS"/>
</dbReference>
<dbReference type="STRING" id="667725.A0A0L0G796"/>
<dbReference type="GeneID" id="25903375"/>
<evidence type="ECO:0000256" key="10">
    <source>
        <dbReference type="ARBA" id="ARBA00022676"/>
    </source>
</evidence>
<evidence type="ECO:0000256" key="17">
    <source>
        <dbReference type="ARBA" id="ARBA00024861"/>
    </source>
</evidence>
<evidence type="ECO:0000256" key="2">
    <source>
        <dbReference type="ARBA" id="ARBA00001946"/>
    </source>
</evidence>
<evidence type="ECO:0000256" key="9">
    <source>
        <dbReference type="ARBA" id="ARBA00022605"/>
    </source>
</evidence>
<evidence type="ECO:0000256" key="6">
    <source>
        <dbReference type="ARBA" id="ARBA00011946"/>
    </source>
</evidence>
<comment type="catalytic activity">
    <reaction evidence="1">
        <text>1-(5-phospho-beta-D-ribosyl)-ATP + diphosphate = 5-phospho-alpha-D-ribose 1-diphosphate + ATP</text>
        <dbReference type="Rhea" id="RHEA:18473"/>
        <dbReference type="ChEBI" id="CHEBI:30616"/>
        <dbReference type="ChEBI" id="CHEBI:33019"/>
        <dbReference type="ChEBI" id="CHEBI:58017"/>
        <dbReference type="ChEBI" id="CHEBI:73183"/>
        <dbReference type="EC" id="2.4.2.17"/>
    </reaction>
</comment>
<sequence>MKEIGIKYRRGHRLDVALSTNMPLALVFLPASDIAKYVDKGNVDIGITGMDIVEESSADVNILAHLGFGKCQLCVQAPVSSKIKDVKDLSGKRIVTSFTNLAEKYFRDLEGGELTTKVSHVSGSVEAACALGLADGIVDLVETGETMRAAGLEIISLIMDTQTVLIGNKHTTHQDLIDILQTRIKGVITAGLYSSMEYNIPADKLAEACKITPGMTSPTVAHLSDENWLAVKVMIKKPEVNDIMDRLENIGATNIMVLEIQNCRM</sequence>
<feature type="domain" description="Histidine biosynthesis HisG C-terminal" evidence="19">
    <location>
        <begin position="193"/>
        <end position="262"/>
    </location>
</feature>
<dbReference type="Gene3D" id="3.30.70.120">
    <property type="match status" value="1"/>
</dbReference>
<dbReference type="RefSeq" id="XP_014158819.1">
    <property type="nucleotide sequence ID" value="XM_014303344.1"/>
</dbReference>
<dbReference type="PANTHER" id="PTHR21403:SF8">
    <property type="entry name" value="ATP PHOSPHORIBOSYLTRANSFERASE"/>
    <property type="match status" value="1"/>
</dbReference>
<dbReference type="NCBIfam" id="TIGR00070">
    <property type="entry name" value="hisG"/>
    <property type="match status" value="1"/>
</dbReference>
<dbReference type="OrthoDB" id="5967213at2759"/>
<comment type="similarity">
    <text evidence="5">Belongs to the ATP phosphoribosyltransferase family. Long subfamily.</text>
</comment>
<keyword evidence="13" id="KW-0547">Nucleotide-binding</keyword>
<evidence type="ECO:0000256" key="13">
    <source>
        <dbReference type="ARBA" id="ARBA00022741"/>
    </source>
</evidence>
<evidence type="ECO:0000256" key="1">
    <source>
        <dbReference type="ARBA" id="ARBA00000915"/>
    </source>
</evidence>
<keyword evidence="15" id="KW-0460">Magnesium</keyword>
<dbReference type="EMBL" id="KQ241731">
    <property type="protein sequence ID" value="KNC84917.1"/>
    <property type="molecule type" value="Genomic_DNA"/>
</dbReference>
<keyword evidence="16" id="KW-0368">Histidine biosynthesis</keyword>
<comment type="cofactor">
    <cofactor evidence="2">
        <name>Mg(2+)</name>
        <dbReference type="ChEBI" id="CHEBI:18420"/>
    </cofactor>
</comment>
<dbReference type="SUPFAM" id="SSF54913">
    <property type="entry name" value="GlnB-like"/>
    <property type="match status" value="1"/>
</dbReference>
<gene>
    <name evidence="20" type="ORF">SARC_02871</name>
</gene>
<dbReference type="Pfam" id="PF08029">
    <property type="entry name" value="HisG_C"/>
    <property type="match status" value="1"/>
</dbReference>
<evidence type="ECO:0000259" key="19">
    <source>
        <dbReference type="Pfam" id="PF08029"/>
    </source>
</evidence>
<dbReference type="GO" id="GO:0000105">
    <property type="term" value="P:L-histidine biosynthetic process"/>
    <property type="evidence" value="ECO:0007669"/>
    <property type="project" value="UniProtKB-UniPathway"/>
</dbReference>
<dbReference type="InterPro" id="IPR001348">
    <property type="entry name" value="ATP_PRibTrfase_HisG"/>
</dbReference>
<dbReference type="Pfam" id="PF01634">
    <property type="entry name" value="HisG"/>
    <property type="match status" value="1"/>
</dbReference>
<dbReference type="FunFam" id="3.40.190.10:FF:000123">
    <property type="entry name" value="HIS1p ATP phosphoribosyltransferase"/>
    <property type="match status" value="1"/>
</dbReference>
<keyword evidence="9" id="KW-0028">Amino-acid biosynthesis</keyword>
<reference evidence="20 21" key="1">
    <citation type="submission" date="2011-02" db="EMBL/GenBank/DDBJ databases">
        <title>The Genome Sequence of Sphaeroforma arctica JP610.</title>
        <authorList>
            <consortium name="The Broad Institute Genome Sequencing Platform"/>
            <person name="Russ C."/>
            <person name="Cuomo C."/>
            <person name="Young S.K."/>
            <person name="Zeng Q."/>
            <person name="Gargeya S."/>
            <person name="Alvarado L."/>
            <person name="Berlin A."/>
            <person name="Chapman S.B."/>
            <person name="Chen Z."/>
            <person name="Freedman E."/>
            <person name="Gellesch M."/>
            <person name="Goldberg J."/>
            <person name="Griggs A."/>
            <person name="Gujja S."/>
            <person name="Heilman E."/>
            <person name="Heiman D."/>
            <person name="Howarth C."/>
            <person name="Mehta T."/>
            <person name="Neiman D."/>
            <person name="Pearson M."/>
            <person name="Roberts A."/>
            <person name="Saif S."/>
            <person name="Shea T."/>
            <person name="Shenoy N."/>
            <person name="Sisk P."/>
            <person name="Stolte C."/>
            <person name="Sykes S."/>
            <person name="White J."/>
            <person name="Yandava C."/>
            <person name="Burger G."/>
            <person name="Gray M.W."/>
            <person name="Holland P.W.H."/>
            <person name="King N."/>
            <person name="Lang F.B.F."/>
            <person name="Roger A.J."/>
            <person name="Ruiz-Trillo I."/>
            <person name="Haas B."/>
            <person name="Nusbaum C."/>
            <person name="Birren B."/>
        </authorList>
    </citation>
    <scope>NUCLEOTIDE SEQUENCE [LARGE SCALE GENOMIC DNA]</scope>
    <source>
        <strain evidence="20 21">JP610</strain>
    </source>
</reference>
<keyword evidence="12" id="KW-0479">Metal-binding</keyword>
<comment type="pathway">
    <text evidence="4">Amino-acid biosynthesis; L-histidine biosynthesis; L-histidine from 5-phospho-alpha-D-ribose 1-diphosphate: step 1/9.</text>
</comment>
<evidence type="ECO:0000256" key="15">
    <source>
        <dbReference type="ARBA" id="ARBA00022842"/>
    </source>
</evidence>
<evidence type="ECO:0000256" key="8">
    <source>
        <dbReference type="ARBA" id="ARBA00022490"/>
    </source>
</evidence>
<dbReference type="eggNOG" id="KOG2831">
    <property type="taxonomic scope" value="Eukaryota"/>
</dbReference>
<proteinExistence type="inferred from homology"/>
<dbReference type="InterPro" id="IPR015867">
    <property type="entry name" value="N-reg_PII/ATP_PRibTrfase_C"/>
</dbReference>
<keyword evidence="21" id="KW-1185">Reference proteome</keyword>
<evidence type="ECO:0000313" key="21">
    <source>
        <dbReference type="Proteomes" id="UP000054560"/>
    </source>
</evidence>